<sequence>MNAPSKLFFAGIGFILFISISILIYLTFPSNNASHIVPPRISGTILITPYELAPFTLVDQNNHLFNNDNLIGNWHLISYGYLQCPDVCPTTLLLLTKLKEQLQNKPYIINYVFYSVDSNRDRPENIKQYLRFFDDKFIGLTQDKLANMKDAFADTLGIKANVETNIINNVPQVNVSHGVHLFLINPTGKLVAVFKPYPSISELDNTLPTFNQAWLFEDITKTIDYINIKHSS</sequence>
<gene>
    <name evidence="3" type="ORF">RGQ13_10120</name>
</gene>
<protein>
    <submittedName>
        <fullName evidence="3">SCO family protein</fullName>
    </submittedName>
</protein>
<evidence type="ECO:0000256" key="1">
    <source>
        <dbReference type="ARBA" id="ARBA00010996"/>
    </source>
</evidence>
<keyword evidence="2" id="KW-0812">Transmembrane</keyword>
<proteinExistence type="inferred from homology"/>
<keyword evidence="4" id="KW-1185">Reference proteome</keyword>
<dbReference type="EMBL" id="CP134145">
    <property type="protein sequence ID" value="WNC70494.1"/>
    <property type="molecule type" value="Genomic_DNA"/>
</dbReference>
<dbReference type="InterPro" id="IPR036249">
    <property type="entry name" value="Thioredoxin-like_sf"/>
</dbReference>
<evidence type="ECO:0000313" key="3">
    <source>
        <dbReference type="EMBL" id="WNC70494.1"/>
    </source>
</evidence>
<dbReference type="InterPro" id="IPR003782">
    <property type="entry name" value="SCO1/SenC"/>
</dbReference>
<dbReference type="SUPFAM" id="SSF52833">
    <property type="entry name" value="Thioredoxin-like"/>
    <property type="match status" value="1"/>
</dbReference>
<keyword evidence="2" id="KW-0472">Membrane</keyword>
<dbReference type="Gene3D" id="3.40.30.10">
    <property type="entry name" value="Glutaredoxin"/>
    <property type="match status" value="1"/>
</dbReference>
<dbReference type="PANTHER" id="PTHR12151:SF25">
    <property type="entry name" value="LINALOOL DEHYDRATASE_ISOMERASE DOMAIN-CONTAINING PROTEIN"/>
    <property type="match status" value="1"/>
</dbReference>
<name>A0ABY9TPK9_9GAMM</name>
<accession>A0ABY9TPK9</accession>
<keyword evidence="2" id="KW-1133">Transmembrane helix</keyword>
<dbReference type="PANTHER" id="PTHR12151">
    <property type="entry name" value="ELECTRON TRANSPORT PROTIN SCO1/SENC FAMILY MEMBER"/>
    <property type="match status" value="1"/>
</dbReference>
<evidence type="ECO:0000313" key="4">
    <source>
        <dbReference type="Proteomes" id="UP001258994"/>
    </source>
</evidence>
<reference evidence="4" key="1">
    <citation type="submission" date="2023-09" db="EMBL/GenBank/DDBJ databases">
        <authorList>
            <person name="Li S."/>
            <person name="Li X."/>
            <person name="Zhang C."/>
            <person name="Zhao Z."/>
        </authorList>
    </citation>
    <scope>NUCLEOTIDE SEQUENCE [LARGE SCALE GENOMIC DNA]</scope>
    <source>
        <strain evidence="4">SQ149</strain>
    </source>
</reference>
<organism evidence="3 4">
    <name type="scientific">Thalassotalea psychrophila</name>
    <dbReference type="NCBI Taxonomy" id="3065647"/>
    <lineage>
        <taxon>Bacteria</taxon>
        <taxon>Pseudomonadati</taxon>
        <taxon>Pseudomonadota</taxon>
        <taxon>Gammaproteobacteria</taxon>
        <taxon>Alteromonadales</taxon>
        <taxon>Colwelliaceae</taxon>
        <taxon>Thalassotalea</taxon>
    </lineage>
</organism>
<dbReference type="RefSeq" id="WP_348389634.1">
    <property type="nucleotide sequence ID" value="NZ_CP134145.1"/>
</dbReference>
<dbReference type="CDD" id="cd02968">
    <property type="entry name" value="SCO"/>
    <property type="match status" value="1"/>
</dbReference>
<comment type="similarity">
    <text evidence="1">Belongs to the SCO1/2 family.</text>
</comment>
<dbReference type="Pfam" id="PF02630">
    <property type="entry name" value="SCO1-SenC"/>
    <property type="match status" value="1"/>
</dbReference>
<feature type="transmembrane region" description="Helical" evidence="2">
    <location>
        <begin position="7"/>
        <end position="28"/>
    </location>
</feature>
<dbReference type="Proteomes" id="UP001258994">
    <property type="component" value="Chromosome"/>
</dbReference>
<evidence type="ECO:0000256" key="2">
    <source>
        <dbReference type="SAM" id="Phobius"/>
    </source>
</evidence>